<protein>
    <submittedName>
        <fullName evidence="1">Uncharacterized protein</fullName>
    </submittedName>
</protein>
<accession>A0A0J1BDP6</accession>
<proteinExistence type="predicted"/>
<name>A0A0J1BDP6_RHOIS</name>
<sequence length="59" mass="6647">MGTTVLLWLRQNPAWNQDDKLLCASATHRLCVKRPAIASSRSTIPRRHANSRGQRFDSG</sequence>
<dbReference type="PATRIC" id="fig|595434.4.peg.3193"/>
<gene>
    <name evidence="1" type="ORF">RISK_003349</name>
</gene>
<evidence type="ECO:0000313" key="1">
    <source>
        <dbReference type="EMBL" id="KLU04727.1"/>
    </source>
</evidence>
<dbReference type="AlphaFoldDB" id="A0A0J1BDP6"/>
<reference evidence="1" key="1">
    <citation type="submission" date="2015-05" db="EMBL/GenBank/DDBJ databases">
        <title>Permanent draft genome of Rhodopirellula islandicus K833.</title>
        <authorList>
            <person name="Kizina J."/>
            <person name="Richter M."/>
            <person name="Glockner F.O."/>
            <person name="Harder J."/>
        </authorList>
    </citation>
    <scope>NUCLEOTIDE SEQUENCE [LARGE SCALE GENOMIC DNA]</scope>
    <source>
        <strain evidence="1">K833</strain>
    </source>
</reference>
<keyword evidence="2" id="KW-1185">Reference proteome</keyword>
<dbReference type="Proteomes" id="UP000036367">
    <property type="component" value="Unassembled WGS sequence"/>
</dbReference>
<dbReference type="EMBL" id="LECT01000026">
    <property type="protein sequence ID" value="KLU04727.1"/>
    <property type="molecule type" value="Genomic_DNA"/>
</dbReference>
<evidence type="ECO:0000313" key="2">
    <source>
        <dbReference type="Proteomes" id="UP000036367"/>
    </source>
</evidence>
<comment type="caution">
    <text evidence="1">The sequence shown here is derived from an EMBL/GenBank/DDBJ whole genome shotgun (WGS) entry which is preliminary data.</text>
</comment>
<organism evidence="1 2">
    <name type="scientific">Rhodopirellula islandica</name>
    <dbReference type="NCBI Taxonomy" id="595434"/>
    <lineage>
        <taxon>Bacteria</taxon>
        <taxon>Pseudomonadati</taxon>
        <taxon>Planctomycetota</taxon>
        <taxon>Planctomycetia</taxon>
        <taxon>Pirellulales</taxon>
        <taxon>Pirellulaceae</taxon>
        <taxon>Rhodopirellula</taxon>
    </lineage>
</organism>